<dbReference type="Gene3D" id="3.40.50.620">
    <property type="entry name" value="HUPs"/>
    <property type="match status" value="1"/>
</dbReference>
<dbReference type="InterPro" id="IPR006015">
    <property type="entry name" value="Universal_stress_UspA"/>
</dbReference>
<dbReference type="InterPro" id="IPR014729">
    <property type="entry name" value="Rossmann-like_a/b/a_fold"/>
</dbReference>
<dbReference type="SUPFAM" id="SSF52402">
    <property type="entry name" value="Adenine nucleotide alpha hydrolases-like"/>
    <property type="match status" value="1"/>
</dbReference>
<protein>
    <recommendedName>
        <fullName evidence="2">UspA domain-containing protein</fullName>
    </recommendedName>
</protein>
<dbReference type="AlphaFoldDB" id="E6PQV5"/>
<evidence type="ECO:0000259" key="2">
    <source>
        <dbReference type="Pfam" id="PF00582"/>
    </source>
</evidence>
<name>E6PQV5_9ZZZZ</name>
<gene>
    <name evidence="3" type="ORF">CARN2_2782</name>
</gene>
<reference evidence="3" key="1">
    <citation type="submission" date="2009-10" db="EMBL/GenBank/DDBJ databases">
        <title>Diversity of trophic interactions inside an arsenic-rich microbial ecosystem.</title>
        <authorList>
            <person name="Bertin P.N."/>
            <person name="Heinrich-Salmeron A."/>
            <person name="Pelletier E."/>
            <person name="Goulhen-Chollet F."/>
            <person name="Arsene-Ploetze F."/>
            <person name="Gallien S."/>
            <person name="Calteau A."/>
            <person name="Vallenet D."/>
            <person name="Casiot C."/>
            <person name="Chane-Woon-Ming B."/>
            <person name="Giloteaux L."/>
            <person name="Barakat M."/>
            <person name="Bonnefoy V."/>
            <person name="Bruneel O."/>
            <person name="Chandler M."/>
            <person name="Cleiss J."/>
            <person name="Duran R."/>
            <person name="Elbaz-Poulichet F."/>
            <person name="Fonknechten N."/>
            <person name="Lauga B."/>
            <person name="Mornico D."/>
            <person name="Ortet P."/>
            <person name="Schaeffer C."/>
            <person name="Siguier P."/>
            <person name="Alexander Thil Smith A."/>
            <person name="Van Dorsselaer A."/>
            <person name="Weissenbach J."/>
            <person name="Medigue C."/>
            <person name="Le Paslier D."/>
        </authorList>
    </citation>
    <scope>NUCLEOTIDE SEQUENCE</scope>
</reference>
<dbReference type="CDD" id="cd00293">
    <property type="entry name" value="USP-like"/>
    <property type="match status" value="1"/>
</dbReference>
<sequence>MYTNILVAVDGSPVSEAALQHAIRLAQEQHAKLHFVHVFDAAGILWAETDEVTEVDLLTIYRHRGEAILSRAVASAKQAGLAATSTLLEEEIVGKRVAELLADEAKAVAADLVVLGSHGHRGLSRLFLGSVAEGAARLCTAPVLIVHGPVPKGG</sequence>
<proteinExistence type="inferred from homology"/>
<dbReference type="PANTHER" id="PTHR46268:SF15">
    <property type="entry name" value="UNIVERSAL STRESS PROTEIN HP_0031"/>
    <property type="match status" value="1"/>
</dbReference>
<dbReference type="PRINTS" id="PR01438">
    <property type="entry name" value="UNVRSLSTRESS"/>
</dbReference>
<dbReference type="EMBL" id="CABM01000042">
    <property type="protein sequence ID" value="CBH97310.1"/>
    <property type="molecule type" value="Genomic_DNA"/>
</dbReference>
<organism evidence="3">
    <name type="scientific">mine drainage metagenome</name>
    <dbReference type="NCBI Taxonomy" id="410659"/>
    <lineage>
        <taxon>unclassified sequences</taxon>
        <taxon>metagenomes</taxon>
        <taxon>ecological metagenomes</taxon>
    </lineage>
</organism>
<evidence type="ECO:0000256" key="1">
    <source>
        <dbReference type="ARBA" id="ARBA00008791"/>
    </source>
</evidence>
<feature type="domain" description="UspA" evidence="2">
    <location>
        <begin position="1"/>
        <end position="147"/>
    </location>
</feature>
<dbReference type="InterPro" id="IPR006016">
    <property type="entry name" value="UspA"/>
</dbReference>
<dbReference type="PIRSF" id="PIRSF006276">
    <property type="entry name" value="UspA"/>
    <property type="match status" value="1"/>
</dbReference>
<dbReference type="PANTHER" id="PTHR46268">
    <property type="entry name" value="STRESS RESPONSE PROTEIN NHAX"/>
    <property type="match status" value="1"/>
</dbReference>
<comment type="caution">
    <text evidence="3">The sequence shown here is derived from an EMBL/GenBank/DDBJ whole genome shotgun (WGS) entry which is preliminary data.</text>
</comment>
<dbReference type="Pfam" id="PF00582">
    <property type="entry name" value="Usp"/>
    <property type="match status" value="1"/>
</dbReference>
<accession>E6PQV5</accession>
<evidence type="ECO:0000313" key="3">
    <source>
        <dbReference type="EMBL" id="CBH97310.1"/>
    </source>
</evidence>
<comment type="similarity">
    <text evidence="1">Belongs to the universal stress protein A family.</text>
</comment>